<dbReference type="OrthoDB" id="5119511at2"/>
<sequence>MQTIFYANTRFETDDSVAVAVLDYAESLAVDGSCAVVRIPTVSEGMPATSRLLVGAGLPVAVQASSRVDRVDGYDADVDPFEARRTLHDISERMGRLRQKVVARSFSLDTTLHEIWELSFEDVIGEPTSGSTTASPADTATAERSTTAAARWQGTDDNVTPITAAYTERSGFDSDSDDAEESREESGDAEL</sequence>
<comment type="caution">
    <text evidence="2">The sequence shown here is derived from an EMBL/GenBank/DDBJ whole genome shotgun (WGS) entry which is preliminary data.</text>
</comment>
<evidence type="ECO:0000313" key="2">
    <source>
        <dbReference type="EMBL" id="RWZ52407.1"/>
    </source>
</evidence>
<feature type="region of interest" description="Disordered" evidence="1">
    <location>
        <begin position="126"/>
        <end position="191"/>
    </location>
</feature>
<dbReference type="RefSeq" id="WP_128493250.1">
    <property type="nucleotide sequence ID" value="NZ_RZNB01000001.1"/>
</dbReference>
<name>A0A444PX55_9MICO</name>
<accession>A0A444PX55</accession>
<dbReference type="EMBL" id="RZNB01000001">
    <property type="protein sequence ID" value="RWZ52407.1"/>
    <property type="molecule type" value="Genomic_DNA"/>
</dbReference>
<feature type="compositionally biased region" description="Low complexity" evidence="1">
    <location>
        <begin position="128"/>
        <end position="150"/>
    </location>
</feature>
<evidence type="ECO:0000256" key="1">
    <source>
        <dbReference type="SAM" id="MobiDB-lite"/>
    </source>
</evidence>
<dbReference type="Proteomes" id="UP000288547">
    <property type="component" value="Unassembled WGS sequence"/>
</dbReference>
<feature type="compositionally biased region" description="Acidic residues" evidence="1">
    <location>
        <begin position="174"/>
        <end position="191"/>
    </location>
</feature>
<dbReference type="AlphaFoldDB" id="A0A444PX55"/>
<keyword evidence="3" id="KW-1185">Reference proteome</keyword>
<proteinExistence type="predicted"/>
<gene>
    <name evidence="2" type="ORF">ELQ90_00105</name>
</gene>
<evidence type="ECO:0000313" key="3">
    <source>
        <dbReference type="Proteomes" id="UP000288547"/>
    </source>
</evidence>
<organism evidence="2 3">
    <name type="scientific">Labedella phragmitis</name>
    <dbReference type="NCBI Taxonomy" id="2498849"/>
    <lineage>
        <taxon>Bacteria</taxon>
        <taxon>Bacillati</taxon>
        <taxon>Actinomycetota</taxon>
        <taxon>Actinomycetes</taxon>
        <taxon>Micrococcales</taxon>
        <taxon>Microbacteriaceae</taxon>
        <taxon>Labedella</taxon>
    </lineage>
</organism>
<protein>
    <submittedName>
        <fullName evidence="2">Uncharacterized protein</fullName>
    </submittedName>
</protein>
<reference evidence="2 3" key="1">
    <citation type="submission" date="2018-12" db="EMBL/GenBank/DDBJ databases">
        <authorList>
            <person name="Li F."/>
        </authorList>
    </citation>
    <scope>NUCLEOTIDE SEQUENCE [LARGE SCALE GENOMIC DNA]</scope>
    <source>
        <strain evidence="2 3">11W25H-1</strain>
    </source>
</reference>